<feature type="non-terminal residue" evidence="3">
    <location>
        <position position="1"/>
    </location>
</feature>
<dbReference type="STRING" id="104452.A0A0L7KM77"/>
<dbReference type="InterPro" id="IPR039721">
    <property type="entry name" value="C5-epimerase"/>
</dbReference>
<dbReference type="Proteomes" id="UP000037510">
    <property type="component" value="Unassembled WGS sequence"/>
</dbReference>
<evidence type="ECO:0000256" key="1">
    <source>
        <dbReference type="SAM" id="Phobius"/>
    </source>
</evidence>
<evidence type="ECO:0000313" key="4">
    <source>
        <dbReference type="Proteomes" id="UP000037510"/>
    </source>
</evidence>
<dbReference type="EMBL" id="JTDY01008751">
    <property type="protein sequence ID" value="KOB64417.1"/>
    <property type="molecule type" value="Genomic_DNA"/>
</dbReference>
<keyword evidence="4" id="KW-1185">Reference proteome</keyword>
<gene>
    <name evidence="3" type="ORF">OBRU01_24233</name>
</gene>
<dbReference type="PANTHER" id="PTHR13174">
    <property type="entry name" value="D-GLUCURONYL C5-EPIMERASE"/>
    <property type="match status" value="1"/>
</dbReference>
<comment type="caution">
    <text evidence="3">The sequence shown here is derived from an EMBL/GenBank/DDBJ whole genome shotgun (WGS) entry which is preliminary data.</text>
</comment>
<keyword evidence="1" id="KW-1133">Transmembrane helix</keyword>
<organism evidence="3 4">
    <name type="scientific">Operophtera brumata</name>
    <name type="common">Winter moth</name>
    <name type="synonym">Phalaena brumata</name>
    <dbReference type="NCBI Taxonomy" id="104452"/>
    <lineage>
        <taxon>Eukaryota</taxon>
        <taxon>Metazoa</taxon>
        <taxon>Ecdysozoa</taxon>
        <taxon>Arthropoda</taxon>
        <taxon>Hexapoda</taxon>
        <taxon>Insecta</taxon>
        <taxon>Pterygota</taxon>
        <taxon>Neoptera</taxon>
        <taxon>Endopterygota</taxon>
        <taxon>Lepidoptera</taxon>
        <taxon>Glossata</taxon>
        <taxon>Ditrysia</taxon>
        <taxon>Geometroidea</taxon>
        <taxon>Geometridae</taxon>
        <taxon>Larentiinae</taxon>
        <taxon>Operophtera</taxon>
    </lineage>
</organism>
<proteinExistence type="predicted"/>
<feature type="non-terminal residue" evidence="3">
    <location>
        <position position="348"/>
    </location>
</feature>
<feature type="domain" description="D-glucuronyl C5-epimerase beta-sandwich" evidence="2">
    <location>
        <begin position="275"/>
        <end position="342"/>
    </location>
</feature>
<dbReference type="GO" id="GO:0005794">
    <property type="term" value="C:Golgi apparatus"/>
    <property type="evidence" value="ECO:0007669"/>
    <property type="project" value="TreeGrafter"/>
</dbReference>
<dbReference type="GO" id="GO:0047464">
    <property type="term" value="F:heparosan-N-sulfate-glucuronate 5-epimerase activity"/>
    <property type="evidence" value="ECO:0007669"/>
    <property type="project" value="InterPro"/>
</dbReference>
<evidence type="ECO:0000313" key="3">
    <source>
        <dbReference type="EMBL" id="KOB64417.1"/>
    </source>
</evidence>
<dbReference type="AlphaFoldDB" id="A0A0L7KM77"/>
<dbReference type="PANTHER" id="PTHR13174:SF3">
    <property type="entry name" value="D-GLUCURONYL C5-EPIMERASE"/>
    <property type="match status" value="1"/>
</dbReference>
<keyword evidence="1" id="KW-0812">Transmembrane</keyword>
<dbReference type="Pfam" id="PF21174">
    <property type="entry name" value="Glce_b_sandwich"/>
    <property type="match status" value="1"/>
</dbReference>
<dbReference type="InterPro" id="IPR059154">
    <property type="entry name" value="Glce_b_sandwich"/>
</dbReference>
<sequence length="348" mass="40128">RVQCSSATNLWHQGSSARWVCSCMMHRRVNLRVALCALCAAALLLMLYWSHCADLTRRPIGSALSERGGALDDIECEINGEYSVGCRRDAERDEVFVPFSHIQKDRVKCISGIEGVPVSTQWEPRGFFYPTQIAQFGLAHYSKHLTEPEPRRRIIDDGEKYLETWVIYGKITSTDGAEKFEWSHSYGKIYHPKKRYDPHGTFVTFENYNVEVRDRVKCISGIEGVPVSTQWEPRGFFYPTQIAQFGLAHYSKHLTEPEPRRRIIDDGEKYLETWVDLVLSVDVMLKPNSSLTAVLQRRDKKETDEHVYHGIGTAGGWRTLTRDLVIDMQKGWALQDRPKRRSPRNKFM</sequence>
<feature type="transmembrane region" description="Helical" evidence="1">
    <location>
        <begin position="29"/>
        <end position="49"/>
    </location>
</feature>
<accession>A0A0L7KM77</accession>
<dbReference type="GO" id="GO:0015012">
    <property type="term" value="P:heparan sulfate proteoglycan biosynthetic process"/>
    <property type="evidence" value="ECO:0007669"/>
    <property type="project" value="InterPro"/>
</dbReference>
<evidence type="ECO:0000259" key="2">
    <source>
        <dbReference type="Pfam" id="PF21174"/>
    </source>
</evidence>
<keyword evidence="1" id="KW-0472">Membrane</keyword>
<reference evidence="3 4" key="1">
    <citation type="journal article" date="2015" name="Genome Biol. Evol.">
        <title>The genome of winter moth (Operophtera brumata) provides a genomic perspective on sexual dimorphism and phenology.</title>
        <authorList>
            <person name="Derks M.F."/>
            <person name="Smit S."/>
            <person name="Salis L."/>
            <person name="Schijlen E."/>
            <person name="Bossers A."/>
            <person name="Mateman C."/>
            <person name="Pijl A.S."/>
            <person name="de Ridder D."/>
            <person name="Groenen M.A."/>
            <person name="Visser M.E."/>
            <person name="Megens H.J."/>
        </authorList>
    </citation>
    <scope>NUCLEOTIDE SEQUENCE [LARGE SCALE GENOMIC DNA]</scope>
    <source>
        <strain evidence="3">WM2013NL</strain>
        <tissue evidence="3">Head and thorax</tissue>
    </source>
</reference>
<protein>
    <submittedName>
        <fullName evidence="3">D-glucuronyl C5-epimerase</fullName>
    </submittedName>
</protein>
<name>A0A0L7KM77_OPEBR</name>